<sequence length="80" mass="9328">MYCMHCKQPDTSVIPNHMNSLYVMPFYLPTLNATVRSKETFPTLIPPLEKTKVLFSKFYNRLRDSPGSSWLICSVDDRQK</sequence>
<accession>A0A1D8N471</accession>
<dbReference type="EMBL" id="CP017553">
    <property type="protein sequence ID" value="AOW00432.1"/>
    <property type="molecule type" value="Genomic_DNA"/>
</dbReference>
<protein>
    <submittedName>
        <fullName evidence="1">Uncharacterized protein</fullName>
    </submittedName>
</protein>
<organism evidence="1 2">
    <name type="scientific">Yarrowia lipolytica</name>
    <name type="common">Candida lipolytica</name>
    <dbReference type="NCBI Taxonomy" id="4952"/>
    <lineage>
        <taxon>Eukaryota</taxon>
        <taxon>Fungi</taxon>
        <taxon>Dikarya</taxon>
        <taxon>Ascomycota</taxon>
        <taxon>Saccharomycotina</taxon>
        <taxon>Dipodascomycetes</taxon>
        <taxon>Dipodascales</taxon>
        <taxon>Dipodascales incertae sedis</taxon>
        <taxon>Yarrowia</taxon>
    </lineage>
</organism>
<dbReference type="VEuPathDB" id="FungiDB:YALI1_A08931g"/>
<proteinExistence type="predicted"/>
<dbReference type="VEuPathDB" id="FungiDB:YALI0_E08558g"/>
<dbReference type="Proteomes" id="UP000182444">
    <property type="component" value="Chromosome 1A"/>
</dbReference>
<gene>
    <name evidence="1" type="ORF">YALI1_A08931g</name>
</gene>
<name>A0A1D8N471_YARLL</name>
<dbReference type="GeneID" id="94582363"/>
<evidence type="ECO:0000313" key="1">
    <source>
        <dbReference type="EMBL" id="AOW00432.1"/>
    </source>
</evidence>
<dbReference type="RefSeq" id="XP_068137804.1">
    <property type="nucleotide sequence ID" value="XM_068281703.1"/>
</dbReference>
<evidence type="ECO:0000313" key="2">
    <source>
        <dbReference type="Proteomes" id="UP000182444"/>
    </source>
</evidence>
<dbReference type="AlphaFoldDB" id="A0A1D8N471"/>
<reference evidence="1 2" key="1">
    <citation type="journal article" date="2016" name="PLoS ONE">
        <title>Sequence Assembly of Yarrowia lipolytica Strain W29/CLIB89 Shows Transposable Element Diversity.</title>
        <authorList>
            <person name="Magnan C."/>
            <person name="Yu J."/>
            <person name="Chang I."/>
            <person name="Jahn E."/>
            <person name="Kanomata Y."/>
            <person name="Wu J."/>
            <person name="Zeller M."/>
            <person name="Oakes M."/>
            <person name="Baldi P."/>
            <person name="Sandmeyer S."/>
        </authorList>
    </citation>
    <scope>NUCLEOTIDE SEQUENCE [LARGE SCALE GENOMIC DNA]</scope>
    <source>
        <strain evidence="2">CLIB89(W29)</strain>
    </source>
</reference>